<reference evidence="1 2" key="1">
    <citation type="submission" date="2019-10" db="EMBL/GenBank/DDBJ databases">
        <authorList>
            <person name="Palmer J.M."/>
        </authorList>
    </citation>
    <scope>NUCLEOTIDE SEQUENCE [LARGE SCALE GENOMIC DNA]</scope>
    <source>
        <strain evidence="1 2">TWF694</strain>
    </source>
</reference>
<gene>
    <name evidence="1" type="ORF">TWF694_004064</name>
</gene>
<sequence length="111" mass="12829">MGYWKIDLHAPPGIDDWNIIVNSKIDIIRRFNNWHRFHWSGFAGLTITQSIHSGNRSAIHIQRAIHHQDWSSILSETVTGDLLAFMLDVSDETPQESIIGNYNSDEYPPWD</sequence>
<accession>A0AAV9WY08</accession>
<keyword evidence="2" id="KW-1185">Reference proteome</keyword>
<protein>
    <submittedName>
        <fullName evidence="1">Uncharacterized protein</fullName>
    </submittedName>
</protein>
<proteinExistence type="predicted"/>
<dbReference type="AlphaFoldDB" id="A0AAV9WY08"/>
<dbReference type="EMBL" id="JAVHJO010000014">
    <property type="protein sequence ID" value="KAK6528830.1"/>
    <property type="molecule type" value="Genomic_DNA"/>
</dbReference>
<evidence type="ECO:0000313" key="1">
    <source>
        <dbReference type="EMBL" id="KAK6528830.1"/>
    </source>
</evidence>
<organism evidence="1 2">
    <name type="scientific">Orbilia ellipsospora</name>
    <dbReference type="NCBI Taxonomy" id="2528407"/>
    <lineage>
        <taxon>Eukaryota</taxon>
        <taxon>Fungi</taxon>
        <taxon>Dikarya</taxon>
        <taxon>Ascomycota</taxon>
        <taxon>Pezizomycotina</taxon>
        <taxon>Orbiliomycetes</taxon>
        <taxon>Orbiliales</taxon>
        <taxon>Orbiliaceae</taxon>
        <taxon>Orbilia</taxon>
    </lineage>
</organism>
<evidence type="ECO:0000313" key="2">
    <source>
        <dbReference type="Proteomes" id="UP001365542"/>
    </source>
</evidence>
<comment type="caution">
    <text evidence="1">The sequence shown here is derived from an EMBL/GenBank/DDBJ whole genome shotgun (WGS) entry which is preliminary data.</text>
</comment>
<name>A0AAV9WY08_9PEZI</name>
<dbReference type="Proteomes" id="UP001365542">
    <property type="component" value="Unassembled WGS sequence"/>
</dbReference>